<sequence length="89" mass="9850">MEAVLDERNVFAQFAVYRSSPVQSRYFGREFGGLDKSCSGSGFVRGALDATPVASIEYVRFEALRVYFAISTQTEPPQSQPAQSEGDQF</sequence>
<dbReference type="AlphaFoldDB" id="A0A4C1VJ94"/>
<dbReference type="EMBL" id="BGZK01000361">
    <property type="protein sequence ID" value="GBP39178.1"/>
    <property type="molecule type" value="Genomic_DNA"/>
</dbReference>
<gene>
    <name evidence="1" type="ORF">EVAR_26964_1</name>
</gene>
<proteinExistence type="predicted"/>
<evidence type="ECO:0000313" key="1">
    <source>
        <dbReference type="EMBL" id="GBP39178.1"/>
    </source>
</evidence>
<evidence type="ECO:0000313" key="2">
    <source>
        <dbReference type="Proteomes" id="UP000299102"/>
    </source>
</evidence>
<comment type="caution">
    <text evidence="1">The sequence shown here is derived from an EMBL/GenBank/DDBJ whole genome shotgun (WGS) entry which is preliminary data.</text>
</comment>
<protein>
    <submittedName>
        <fullName evidence="1">Uncharacterized protein</fullName>
    </submittedName>
</protein>
<reference evidence="1 2" key="1">
    <citation type="journal article" date="2019" name="Commun. Biol.">
        <title>The bagworm genome reveals a unique fibroin gene that provides high tensile strength.</title>
        <authorList>
            <person name="Kono N."/>
            <person name="Nakamura H."/>
            <person name="Ohtoshi R."/>
            <person name="Tomita M."/>
            <person name="Numata K."/>
            <person name="Arakawa K."/>
        </authorList>
    </citation>
    <scope>NUCLEOTIDE SEQUENCE [LARGE SCALE GENOMIC DNA]</scope>
</reference>
<organism evidence="1 2">
    <name type="scientific">Eumeta variegata</name>
    <name type="common">Bagworm moth</name>
    <name type="synonym">Eumeta japonica</name>
    <dbReference type="NCBI Taxonomy" id="151549"/>
    <lineage>
        <taxon>Eukaryota</taxon>
        <taxon>Metazoa</taxon>
        <taxon>Ecdysozoa</taxon>
        <taxon>Arthropoda</taxon>
        <taxon>Hexapoda</taxon>
        <taxon>Insecta</taxon>
        <taxon>Pterygota</taxon>
        <taxon>Neoptera</taxon>
        <taxon>Endopterygota</taxon>
        <taxon>Lepidoptera</taxon>
        <taxon>Glossata</taxon>
        <taxon>Ditrysia</taxon>
        <taxon>Tineoidea</taxon>
        <taxon>Psychidae</taxon>
        <taxon>Oiketicinae</taxon>
        <taxon>Eumeta</taxon>
    </lineage>
</organism>
<accession>A0A4C1VJ94</accession>
<dbReference type="Proteomes" id="UP000299102">
    <property type="component" value="Unassembled WGS sequence"/>
</dbReference>
<name>A0A4C1VJ94_EUMVA</name>
<keyword evidence="2" id="KW-1185">Reference proteome</keyword>